<feature type="domain" description="RRM" evidence="9">
    <location>
        <begin position="172"/>
        <end position="251"/>
    </location>
</feature>
<evidence type="ECO:0000256" key="3">
    <source>
        <dbReference type="ARBA" id="ARBA00022884"/>
    </source>
</evidence>
<dbReference type="PANTHER" id="PTHR47640">
    <property type="entry name" value="TRNA SELENOCYSTEINE 1-ASSOCIATED PROTEIN 1-RELATED-RELATED"/>
    <property type="match status" value="1"/>
</dbReference>
<comment type="subcellular location">
    <subcellularLocation>
        <location evidence="1">Nucleus</location>
    </subcellularLocation>
</comment>
<evidence type="ECO:0000256" key="7">
    <source>
        <dbReference type="PROSITE-ProRule" id="PRU00176"/>
    </source>
</evidence>
<dbReference type="PANTHER" id="PTHR47640:SF48">
    <property type="entry name" value="POLYADENYLATE-BINDING PROTEIN RBP45B"/>
    <property type="match status" value="1"/>
</dbReference>
<dbReference type="CDD" id="cd12345">
    <property type="entry name" value="RRM2_SECp43_like"/>
    <property type="match status" value="1"/>
</dbReference>
<keyword evidence="3 7" id="KW-0694">RNA-binding</keyword>
<proteinExistence type="evidence at transcript level"/>
<dbReference type="EMBL" id="EF085957">
    <property type="protein sequence ID" value="ABK25253.1"/>
    <property type="molecule type" value="mRNA"/>
</dbReference>
<dbReference type="Gene3D" id="3.30.70.330">
    <property type="match status" value="3"/>
</dbReference>
<dbReference type="CDD" id="cd12344">
    <property type="entry name" value="RRM1_SECp43_like"/>
    <property type="match status" value="1"/>
</dbReference>
<evidence type="ECO:0000259" key="9">
    <source>
        <dbReference type="PROSITE" id="PS50102"/>
    </source>
</evidence>
<dbReference type="FunFam" id="3.30.70.330:FF:000405">
    <property type="entry name" value="polyadenylate-binding protein RBP45"/>
    <property type="match status" value="1"/>
</dbReference>
<evidence type="ECO:0000256" key="1">
    <source>
        <dbReference type="ARBA" id="ARBA00004123"/>
    </source>
</evidence>
<dbReference type="FunFam" id="3.30.70.330:FF:000236">
    <property type="entry name" value="Polyadenylate-binding protein RBP45C"/>
    <property type="match status" value="1"/>
</dbReference>
<keyword evidence="2" id="KW-0677">Repeat</keyword>
<feature type="region of interest" description="Disordered" evidence="8">
    <location>
        <begin position="1"/>
        <end position="71"/>
    </location>
</feature>
<dbReference type="CDD" id="cd12346">
    <property type="entry name" value="RRM3_NGR1_NAM8_like"/>
    <property type="match status" value="1"/>
</dbReference>
<dbReference type="Pfam" id="PF00076">
    <property type="entry name" value="RRM_1"/>
    <property type="match status" value="3"/>
</dbReference>
<comment type="function">
    <text evidence="5">Heterogeneous nuclear ribonucleoprotein (hnRNP)-protein binding the poly(A) tail of mRNA and probably involved in some steps of pre-mRNA maturation.</text>
</comment>
<dbReference type="AlphaFoldDB" id="A9NX92"/>
<name>A9NX92_PICSI</name>
<protein>
    <recommendedName>
        <fullName evidence="9">RRM domain-containing protein</fullName>
    </recommendedName>
</protein>
<dbReference type="SUPFAM" id="SSF54928">
    <property type="entry name" value="RNA-binding domain, RBD"/>
    <property type="match status" value="3"/>
</dbReference>
<evidence type="ECO:0000256" key="4">
    <source>
        <dbReference type="ARBA" id="ARBA00023242"/>
    </source>
</evidence>
<evidence type="ECO:0000256" key="8">
    <source>
        <dbReference type="SAM" id="MobiDB-lite"/>
    </source>
</evidence>
<feature type="domain" description="RRM" evidence="9">
    <location>
        <begin position="79"/>
        <end position="159"/>
    </location>
</feature>
<dbReference type="FunFam" id="3.30.70.330:FF:000103">
    <property type="entry name" value="Polyadenylate-binding protein RBP47B"/>
    <property type="match status" value="1"/>
</dbReference>
<dbReference type="InterPro" id="IPR000504">
    <property type="entry name" value="RRM_dom"/>
</dbReference>
<feature type="domain" description="RRM" evidence="9">
    <location>
        <begin position="282"/>
        <end position="354"/>
    </location>
</feature>
<evidence type="ECO:0000256" key="6">
    <source>
        <dbReference type="ARBA" id="ARBA00061708"/>
    </source>
</evidence>
<evidence type="ECO:0000256" key="2">
    <source>
        <dbReference type="ARBA" id="ARBA00022737"/>
    </source>
</evidence>
<evidence type="ECO:0000256" key="5">
    <source>
        <dbReference type="ARBA" id="ARBA00057395"/>
    </source>
</evidence>
<keyword evidence="4" id="KW-0539">Nucleus</keyword>
<dbReference type="InterPro" id="IPR035979">
    <property type="entry name" value="RBD_domain_sf"/>
</dbReference>
<dbReference type="InterPro" id="IPR012677">
    <property type="entry name" value="Nucleotide-bd_a/b_plait_sf"/>
</dbReference>
<comment type="similarity">
    <text evidence="6">Belongs to the polyadenylate-binding RBP45 family.</text>
</comment>
<feature type="compositionally biased region" description="Low complexity" evidence="8">
    <location>
        <begin position="16"/>
        <end position="35"/>
    </location>
</feature>
<dbReference type="SMART" id="SM00360">
    <property type="entry name" value="RRM"/>
    <property type="match status" value="3"/>
</dbReference>
<dbReference type="InterPro" id="IPR050825">
    <property type="entry name" value="RBM42_RBP45_47-like"/>
</dbReference>
<evidence type="ECO:0000313" key="10">
    <source>
        <dbReference type="EMBL" id="ABK25253.1"/>
    </source>
</evidence>
<organism evidence="10">
    <name type="scientific">Picea sitchensis</name>
    <name type="common">Sitka spruce</name>
    <name type="synonym">Pinus sitchensis</name>
    <dbReference type="NCBI Taxonomy" id="3332"/>
    <lineage>
        <taxon>Eukaryota</taxon>
        <taxon>Viridiplantae</taxon>
        <taxon>Streptophyta</taxon>
        <taxon>Embryophyta</taxon>
        <taxon>Tracheophyta</taxon>
        <taxon>Spermatophyta</taxon>
        <taxon>Pinopsida</taxon>
        <taxon>Pinidae</taxon>
        <taxon>Conifers I</taxon>
        <taxon>Pinales</taxon>
        <taxon>Pinaceae</taxon>
        <taxon>Picea</taxon>
    </lineage>
</organism>
<dbReference type="PROSITE" id="PS50102">
    <property type="entry name" value="RRM"/>
    <property type="match status" value="3"/>
</dbReference>
<dbReference type="GO" id="GO:0005634">
    <property type="term" value="C:nucleus"/>
    <property type="evidence" value="ECO:0007669"/>
    <property type="project" value="UniProtKB-SubCell"/>
</dbReference>
<sequence length="487" mass="55006">MMQPTPGVAPPPPVAAPAIDPQQQQQQWMMMQPQMQPQPQPPPQAGFWPPQHQPQPQHPQPQLMAQQYSQQPTSADEVRTLWVGDLQYWMDETYMQSCFGNNQEVVSVKIIRNKQTGQSEGYGFVEFASHAGAERFLQNHNGAQMPNTEQFYRLNWATFGIGEKRPEMGPDYPIFVGDLASDVTDYLLQETFRSRYQTVKGAKVVSDRVTGRSKGYGFVRFGDENEQVRAMTEMNGMFCSSRPMRTGPATTKKTTGFQQPYPKAAAAVPPQVVASDNDPNNTTIFVGGLDPSVTDEMLRQLFGQFGELVHVKIPVGKRCGFVQFNNRASAEEALQMLHGTVLGQQAIRLSWGRSPANKQVQTPGWVQPQQPDPNQWNGAAYYGYGQGYDAGYGYAPQPQDPNMYITFTWVQALLWTWKYRFIIRGVCKSCFNGASDQFIYTRFNGEEVSCDNRTRVTTLRARKSHYCYKIVCVYEHVVGILSHHILI</sequence>
<dbReference type="GO" id="GO:0003729">
    <property type="term" value="F:mRNA binding"/>
    <property type="evidence" value="ECO:0007669"/>
    <property type="project" value="InterPro"/>
</dbReference>
<dbReference type="GO" id="GO:0005829">
    <property type="term" value="C:cytosol"/>
    <property type="evidence" value="ECO:0007669"/>
    <property type="project" value="TreeGrafter"/>
</dbReference>
<reference evidence="10" key="1">
    <citation type="journal article" date="2008" name="BMC Genomics">
        <title>A conifer genomics resource of 200,000 spruce (Picea spp.) ESTs and 6,464 high-quality, sequence-finished full-length cDNAs for Sitka spruce (Picea sitchensis).</title>
        <authorList>
            <person name="Ralph S.G."/>
            <person name="Chun H.J."/>
            <person name="Kolosova N."/>
            <person name="Cooper D."/>
            <person name="Oddy C."/>
            <person name="Ritland C.E."/>
            <person name="Kirkpatrick R."/>
            <person name="Moore R."/>
            <person name="Barber S."/>
            <person name="Holt R.A."/>
            <person name="Jones S.J."/>
            <person name="Marra M.A."/>
            <person name="Douglas C.J."/>
            <person name="Ritland K."/>
            <person name="Bohlmann J."/>
        </authorList>
    </citation>
    <scope>NUCLEOTIDE SEQUENCE</scope>
    <source>
        <tissue evidence="10">Green portion of the leader tissue</tissue>
    </source>
</reference>
<accession>A9NX92</accession>